<evidence type="ECO:0000313" key="3">
    <source>
        <dbReference type="EMBL" id="GMI14452.1"/>
    </source>
</evidence>
<dbReference type="Proteomes" id="UP001165122">
    <property type="component" value="Unassembled WGS sequence"/>
</dbReference>
<gene>
    <name evidence="3" type="ORF">TrLO_g2445</name>
</gene>
<comment type="caution">
    <text evidence="3">The sequence shown here is derived from an EMBL/GenBank/DDBJ whole genome shotgun (WGS) entry which is preliminary data.</text>
</comment>
<protein>
    <submittedName>
        <fullName evidence="3">Uncharacterized protein</fullName>
    </submittedName>
</protein>
<evidence type="ECO:0000313" key="4">
    <source>
        <dbReference type="Proteomes" id="UP001165122"/>
    </source>
</evidence>
<feature type="region of interest" description="Disordered" evidence="1">
    <location>
        <begin position="441"/>
        <end position="460"/>
    </location>
</feature>
<dbReference type="OrthoDB" id="44820at2759"/>
<feature type="signal peptide" evidence="2">
    <location>
        <begin position="1"/>
        <end position="19"/>
    </location>
</feature>
<keyword evidence="2" id="KW-0732">Signal</keyword>
<dbReference type="PANTHER" id="PTHR31094">
    <property type="entry name" value="RIKEN CDNA 2310061I04 GENE"/>
    <property type="match status" value="1"/>
</dbReference>
<dbReference type="EMBL" id="BRXW01000213">
    <property type="protein sequence ID" value="GMI14452.1"/>
    <property type="molecule type" value="Genomic_DNA"/>
</dbReference>
<feature type="chain" id="PRO_5040845881" evidence="2">
    <location>
        <begin position="20"/>
        <end position="460"/>
    </location>
</feature>
<dbReference type="AlphaFoldDB" id="A0A9W7FKX6"/>
<proteinExistence type="predicted"/>
<reference evidence="4" key="1">
    <citation type="journal article" date="2023" name="Commun. Biol.">
        <title>Genome analysis of Parmales, the sister group of diatoms, reveals the evolutionary specialization of diatoms from phago-mixotrophs to photoautotrophs.</title>
        <authorList>
            <person name="Ban H."/>
            <person name="Sato S."/>
            <person name="Yoshikawa S."/>
            <person name="Yamada K."/>
            <person name="Nakamura Y."/>
            <person name="Ichinomiya M."/>
            <person name="Sato N."/>
            <person name="Blanc-Mathieu R."/>
            <person name="Endo H."/>
            <person name="Kuwata A."/>
            <person name="Ogata H."/>
        </authorList>
    </citation>
    <scope>NUCLEOTIDE SEQUENCE [LARGE SCALE GENOMIC DNA]</scope>
    <source>
        <strain evidence="4">NIES 3700</strain>
    </source>
</reference>
<dbReference type="InterPro" id="IPR018790">
    <property type="entry name" value="DUF2358"/>
</dbReference>
<dbReference type="PANTHER" id="PTHR31094:SF2">
    <property type="entry name" value="RIKEN CDNA 2310061I04 GENE"/>
    <property type="match status" value="1"/>
</dbReference>
<name>A0A9W7FKX6_9STRA</name>
<organism evidence="3 4">
    <name type="scientific">Triparma laevis f. longispina</name>
    <dbReference type="NCBI Taxonomy" id="1714387"/>
    <lineage>
        <taxon>Eukaryota</taxon>
        <taxon>Sar</taxon>
        <taxon>Stramenopiles</taxon>
        <taxon>Ochrophyta</taxon>
        <taxon>Bolidophyceae</taxon>
        <taxon>Parmales</taxon>
        <taxon>Triparmaceae</taxon>
        <taxon>Triparma</taxon>
    </lineage>
</organism>
<sequence length="460" mass="50553">MSTVTRILALLLLAPIFHSFRFPIPTHRLVSSSRLNVLSSDEAREMTTSSQNSGTVESPINEIIESRRKFELQLGKTIDTLNADYPELLKAAPQYEIYNQRVSVVDPSGVEAIRGIEQYKNMFGVLRMAAGLFYSKNNSFIEHKLVYDWVRSQIRVSFKITLVKNNSNNKDSATTSHQQAMDAVLGTRASAKNDHTVVSGISEYFVDAEGKIVKHVISNIVINNHPVTIGLGMGDLFNLQQGKVATNGAGGMIGSFAPPTLTPTLTSNPSPIPGFQKSLRLGNQRHSAARQTLLRLYTVSPSASDDQYDGLKKSFAEKNEARVKFGLKPITFDEYKKILTDNADVGTTFRSNQQTKEEEKLKLGAAPGTPQNPINIFSSVLSAILPKDLDRPQTCETFEDCDNMECCDLIVAKICCKTGLGSHAYMPDLVPVPIADDPFERNPGPEGRGMRGPMKGIGEL</sequence>
<dbReference type="Pfam" id="PF10184">
    <property type="entry name" value="DUF2358"/>
    <property type="match status" value="1"/>
</dbReference>
<keyword evidence="4" id="KW-1185">Reference proteome</keyword>
<evidence type="ECO:0000256" key="2">
    <source>
        <dbReference type="SAM" id="SignalP"/>
    </source>
</evidence>
<evidence type="ECO:0000256" key="1">
    <source>
        <dbReference type="SAM" id="MobiDB-lite"/>
    </source>
</evidence>
<accession>A0A9W7FKX6</accession>